<keyword evidence="3" id="KW-1003">Cell membrane</keyword>
<protein>
    <submittedName>
        <fullName evidence="9">Trimeric intracellular cation channel family protein</fullName>
    </submittedName>
</protein>
<comment type="similarity">
    <text evidence="2">Belongs to the UPF0126 family.</text>
</comment>
<feature type="transmembrane region" description="Helical" evidence="7">
    <location>
        <begin position="31"/>
        <end position="52"/>
    </location>
</feature>
<feature type="transmembrane region" description="Helical" evidence="7">
    <location>
        <begin position="174"/>
        <end position="195"/>
    </location>
</feature>
<dbReference type="InterPro" id="IPR005115">
    <property type="entry name" value="Gly_transporter"/>
</dbReference>
<evidence type="ECO:0000313" key="10">
    <source>
        <dbReference type="Proteomes" id="UP000661077"/>
    </source>
</evidence>
<evidence type="ECO:0000256" key="3">
    <source>
        <dbReference type="ARBA" id="ARBA00022475"/>
    </source>
</evidence>
<dbReference type="EMBL" id="JAEVLS010000005">
    <property type="protein sequence ID" value="MBM0107655.1"/>
    <property type="molecule type" value="Genomic_DNA"/>
</dbReference>
<sequence>MRTLVLILDLLGTFVFALAGATAGARRHLDVFGILVLAFAAACAGGITRDLLIGATPPAAISDWRYLATSAMAGIIAFRWHAGIERMANPVRMFDAAGLALFAVAGAQKALAYELSPVMAALLGMLTGIGGGVVRDLLLAQIPTVLRSDLYAVAALGGAAVVVIGDLVGAPPLWAALVGAALCFTLRVMAIRYGWHLPKAFQDPPRKSST</sequence>
<feature type="transmembrane region" description="Helical" evidence="7">
    <location>
        <begin position="118"/>
        <end position="138"/>
    </location>
</feature>
<evidence type="ECO:0000256" key="6">
    <source>
        <dbReference type="ARBA" id="ARBA00023136"/>
    </source>
</evidence>
<feature type="domain" description="Glycine transporter" evidence="8">
    <location>
        <begin position="7"/>
        <end position="80"/>
    </location>
</feature>
<comment type="subcellular location">
    <subcellularLocation>
        <location evidence="1">Cell membrane</location>
        <topology evidence="1">Multi-pass membrane protein</topology>
    </subcellularLocation>
</comment>
<evidence type="ECO:0000256" key="2">
    <source>
        <dbReference type="ARBA" id="ARBA00008193"/>
    </source>
</evidence>
<evidence type="ECO:0000256" key="5">
    <source>
        <dbReference type="ARBA" id="ARBA00022989"/>
    </source>
</evidence>
<organism evidence="9 10">
    <name type="scientific">Steroidobacter gossypii</name>
    <dbReference type="NCBI Taxonomy" id="2805490"/>
    <lineage>
        <taxon>Bacteria</taxon>
        <taxon>Pseudomonadati</taxon>
        <taxon>Pseudomonadota</taxon>
        <taxon>Gammaproteobacteria</taxon>
        <taxon>Steroidobacterales</taxon>
        <taxon>Steroidobacteraceae</taxon>
        <taxon>Steroidobacter</taxon>
    </lineage>
</organism>
<name>A0ABS1X356_9GAMM</name>
<dbReference type="Proteomes" id="UP000661077">
    <property type="component" value="Unassembled WGS sequence"/>
</dbReference>
<gene>
    <name evidence="9" type="ORF">JM946_23170</name>
</gene>
<comment type="caution">
    <text evidence="9">The sequence shown here is derived from an EMBL/GenBank/DDBJ whole genome shotgun (WGS) entry which is preliminary data.</text>
</comment>
<evidence type="ECO:0000256" key="4">
    <source>
        <dbReference type="ARBA" id="ARBA00022692"/>
    </source>
</evidence>
<dbReference type="RefSeq" id="WP_203169753.1">
    <property type="nucleotide sequence ID" value="NZ_JAEVLS010000005.1"/>
</dbReference>
<keyword evidence="4 7" id="KW-0812">Transmembrane</keyword>
<keyword evidence="6 7" id="KW-0472">Membrane</keyword>
<keyword evidence="5 7" id="KW-1133">Transmembrane helix</keyword>
<reference evidence="9 10" key="1">
    <citation type="journal article" date="2021" name="Int. J. Syst. Evol. Microbiol.">
        <title>Steroidobacter gossypii sp. nov., isolated from soil of cotton cropping field.</title>
        <authorList>
            <person name="Huang R."/>
            <person name="Yang S."/>
            <person name="Zhen C."/>
            <person name="Liu W."/>
        </authorList>
    </citation>
    <scope>NUCLEOTIDE SEQUENCE [LARGE SCALE GENOMIC DNA]</scope>
    <source>
        <strain evidence="9 10">S1-65</strain>
    </source>
</reference>
<dbReference type="PANTHER" id="PTHR30506:SF3">
    <property type="entry name" value="UPF0126 INNER MEMBRANE PROTEIN YADS-RELATED"/>
    <property type="match status" value="1"/>
</dbReference>
<evidence type="ECO:0000313" key="9">
    <source>
        <dbReference type="EMBL" id="MBM0107655.1"/>
    </source>
</evidence>
<evidence type="ECO:0000259" key="8">
    <source>
        <dbReference type="Pfam" id="PF03458"/>
    </source>
</evidence>
<feature type="transmembrane region" description="Helical" evidence="7">
    <location>
        <begin position="150"/>
        <end position="168"/>
    </location>
</feature>
<feature type="domain" description="Glycine transporter" evidence="8">
    <location>
        <begin position="93"/>
        <end position="164"/>
    </location>
</feature>
<evidence type="ECO:0000256" key="7">
    <source>
        <dbReference type="SAM" id="Phobius"/>
    </source>
</evidence>
<evidence type="ECO:0000256" key="1">
    <source>
        <dbReference type="ARBA" id="ARBA00004651"/>
    </source>
</evidence>
<accession>A0ABS1X356</accession>
<proteinExistence type="inferred from homology"/>
<dbReference type="Pfam" id="PF03458">
    <property type="entry name" value="Gly_transporter"/>
    <property type="match status" value="2"/>
</dbReference>
<dbReference type="PANTHER" id="PTHR30506">
    <property type="entry name" value="INNER MEMBRANE PROTEIN"/>
    <property type="match status" value="1"/>
</dbReference>
<feature type="transmembrane region" description="Helical" evidence="7">
    <location>
        <begin position="64"/>
        <end position="82"/>
    </location>
</feature>
<keyword evidence="10" id="KW-1185">Reference proteome</keyword>